<dbReference type="EMBL" id="UFVD01000001">
    <property type="protein sequence ID" value="SUX10472.1"/>
    <property type="molecule type" value="Genomic_DNA"/>
</dbReference>
<name>A0A381DIF1_9BACT</name>
<evidence type="ECO:0000256" key="1">
    <source>
        <dbReference type="ARBA" id="ARBA00023186"/>
    </source>
</evidence>
<dbReference type="SUPFAM" id="SSF158682">
    <property type="entry name" value="TerB-like"/>
    <property type="match status" value="1"/>
</dbReference>
<dbReference type="RefSeq" id="WP_089182876.1">
    <property type="nucleotide sequence ID" value="NZ_CP043427.1"/>
</dbReference>
<evidence type="ECO:0000313" key="2">
    <source>
        <dbReference type="EMBL" id="SUX10472.1"/>
    </source>
</evidence>
<accession>A0A381DIF1</accession>
<reference evidence="2 3" key="1">
    <citation type="submission" date="2018-06" db="EMBL/GenBank/DDBJ databases">
        <authorList>
            <consortium name="Pathogen Informatics"/>
            <person name="Doyle S."/>
        </authorList>
    </citation>
    <scope>NUCLEOTIDE SEQUENCE [LARGE SCALE GENOMIC DNA]</scope>
    <source>
        <strain evidence="2 3">NCTC12475</strain>
    </source>
</reference>
<dbReference type="Proteomes" id="UP000254920">
    <property type="component" value="Unassembled WGS sequence"/>
</dbReference>
<dbReference type="STRING" id="32024.GCA_000788295_00988"/>
<dbReference type="Gene3D" id="1.10.287.110">
    <property type="entry name" value="DnaJ domain"/>
    <property type="match status" value="1"/>
</dbReference>
<dbReference type="OrthoDB" id="9779889at2"/>
<proteinExistence type="predicted"/>
<evidence type="ECO:0000313" key="3">
    <source>
        <dbReference type="Proteomes" id="UP000254920"/>
    </source>
</evidence>
<dbReference type="InterPro" id="IPR007791">
    <property type="entry name" value="DjlA_N"/>
</dbReference>
<dbReference type="PANTHER" id="PTHR44145:SF3">
    <property type="entry name" value="DNAJ HOMOLOG SUBFAMILY A MEMBER 3, MITOCHONDRIAL"/>
    <property type="match status" value="1"/>
</dbReference>
<dbReference type="PROSITE" id="PS50076">
    <property type="entry name" value="DNAJ_2"/>
    <property type="match status" value="1"/>
</dbReference>
<keyword evidence="3" id="KW-1185">Reference proteome</keyword>
<dbReference type="PANTHER" id="PTHR44145">
    <property type="entry name" value="DNAJ HOMOLOG SUBFAMILY A MEMBER 3, MITOCHONDRIAL"/>
    <property type="match status" value="1"/>
</dbReference>
<dbReference type="GeneID" id="93091107"/>
<dbReference type="Gene3D" id="1.10.3680.10">
    <property type="entry name" value="TerB-like"/>
    <property type="match status" value="1"/>
</dbReference>
<sequence length="243" mass="27767">MNLLLFIGAVFFAFWLIAGGTKNFTYQQNKRKFSYEEAVYIVSLLAKITKSDGRVSAKEANLVSQILTDITNALNGSNTTRENLKRVFNAQKMDLSNTFKLALEYKIKFNLSEVECMQKIYSLLNIVYVDGEITDDEIKIITKIADGFSINQDILKQIISSFDRSFTNKNAKENSKKSPYEILGVDKNTDFNDIKKAYRELAKKYHPDILMGKGENDEAVQNGTKKLQEINEAYESLKKIHKQ</sequence>
<keyword evidence="1" id="KW-0143">Chaperone</keyword>
<dbReference type="Pfam" id="PF05099">
    <property type="entry name" value="TerB"/>
    <property type="match status" value="1"/>
</dbReference>
<dbReference type="AlphaFoldDB" id="A0A381DIF1"/>
<dbReference type="InterPro" id="IPR036869">
    <property type="entry name" value="J_dom_sf"/>
</dbReference>
<gene>
    <name evidence="2" type="primary">djlA</name>
    <name evidence="2" type="ORF">NCTC12475_00669</name>
</gene>
<dbReference type="SUPFAM" id="SSF46565">
    <property type="entry name" value="Chaperone J-domain"/>
    <property type="match status" value="1"/>
</dbReference>
<dbReference type="SMART" id="SM00271">
    <property type="entry name" value="DnaJ"/>
    <property type="match status" value="1"/>
</dbReference>
<protein>
    <submittedName>
        <fullName evidence="2">DnaJ domain-containing protein</fullName>
    </submittedName>
</protein>
<dbReference type="CDD" id="cd06257">
    <property type="entry name" value="DnaJ"/>
    <property type="match status" value="1"/>
</dbReference>
<organism evidence="2 3">
    <name type="scientific">Campylobacter sputorum subsp. sputorum</name>
    <dbReference type="NCBI Taxonomy" id="32024"/>
    <lineage>
        <taxon>Bacteria</taxon>
        <taxon>Pseudomonadati</taxon>
        <taxon>Campylobacterota</taxon>
        <taxon>Epsilonproteobacteria</taxon>
        <taxon>Campylobacterales</taxon>
        <taxon>Campylobacteraceae</taxon>
        <taxon>Campylobacter</taxon>
    </lineage>
</organism>
<dbReference type="Pfam" id="PF00226">
    <property type="entry name" value="DnaJ"/>
    <property type="match status" value="1"/>
</dbReference>
<dbReference type="InterPro" id="IPR051938">
    <property type="entry name" value="Apopto_cytoskel_mod"/>
</dbReference>
<dbReference type="PRINTS" id="PR00625">
    <property type="entry name" value="JDOMAIN"/>
</dbReference>
<dbReference type="InterPro" id="IPR029024">
    <property type="entry name" value="TerB-like"/>
</dbReference>
<dbReference type="InterPro" id="IPR001623">
    <property type="entry name" value="DnaJ_domain"/>
</dbReference>